<feature type="transmembrane region" description="Helical" evidence="6">
    <location>
        <begin position="315"/>
        <end position="337"/>
    </location>
</feature>
<dbReference type="Pfam" id="PF03176">
    <property type="entry name" value="MMPL"/>
    <property type="match status" value="2"/>
</dbReference>
<dbReference type="InterPro" id="IPR050545">
    <property type="entry name" value="Mycobact_MmpL"/>
</dbReference>
<feature type="transmembrane region" description="Helical" evidence="6">
    <location>
        <begin position="263"/>
        <end position="282"/>
    </location>
</feature>
<feature type="transmembrane region" description="Helical" evidence="6">
    <location>
        <begin position="695"/>
        <end position="713"/>
    </location>
</feature>
<accession>A0A9J6RGT3</accession>
<evidence type="ECO:0000256" key="4">
    <source>
        <dbReference type="ARBA" id="ARBA00022989"/>
    </source>
</evidence>
<feature type="transmembrane region" description="Helical" evidence="6">
    <location>
        <begin position="451"/>
        <end position="469"/>
    </location>
</feature>
<evidence type="ECO:0000256" key="5">
    <source>
        <dbReference type="ARBA" id="ARBA00023136"/>
    </source>
</evidence>
<evidence type="ECO:0000313" key="9">
    <source>
        <dbReference type="Proteomes" id="UP001069090"/>
    </source>
</evidence>
<dbReference type="AlphaFoldDB" id="A0A9J6RGT3"/>
<comment type="caution">
    <text evidence="8">The sequence shown here is derived from an EMBL/GenBank/DDBJ whole genome shotgun (WGS) entry which is preliminary data.</text>
</comment>
<dbReference type="SUPFAM" id="SSF82866">
    <property type="entry name" value="Multidrug efflux transporter AcrB transmembrane domain"/>
    <property type="match status" value="2"/>
</dbReference>
<feature type="transmembrane region" description="Helical" evidence="6">
    <location>
        <begin position="746"/>
        <end position="768"/>
    </location>
</feature>
<comment type="subcellular location">
    <subcellularLocation>
        <location evidence="1">Cell membrane</location>
        <topology evidence="1">Multi-pass membrane protein</topology>
    </subcellularLocation>
</comment>
<dbReference type="Gene3D" id="1.20.1640.10">
    <property type="entry name" value="Multidrug efflux transporter AcrB transmembrane domain"/>
    <property type="match status" value="2"/>
</dbReference>
<feature type="transmembrane region" description="Helical" evidence="6">
    <location>
        <begin position="720"/>
        <end position="740"/>
    </location>
</feature>
<evidence type="ECO:0000259" key="7">
    <source>
        <dbReference type="PROSITE" id="PS50156"/>
    </source>
</evidence>
<dbReference type="PROSITE" id="PS50156">
    <property type="entry name" value="SSD"/>
    <property type="match status" value="1"/>
</dbReference>
<dbReference type="InterPro" id="IPR004869">
    <property type="entry name" value="MMPL_dom"/>
</dbReference>
<protein>
    <submittedName>
        <fullName evidence="8">MMPL family transporter</fullName>
    </submittedName>
</protein>
<dbReference type="RefSeq" id="WP_258329801.1">
    <property type="nucleotide sequence ID" value="NZ_JAPTGG010000001.1"/>
</dbReference>
<dbReference type="PANTHER" id="PTHR33406">
    <property type="entry name" value="MEMBRANE PROTEIN MJ1562-RELATED"/>
    <property type="match status" value="1"/>
</dbReference>
<proteinExistence type="predicted"/>
<evidence type="ECO:0000256" key="1">
    <source>
        <dbReference type="ARBA" id="ARBA00004651"/>
    </source>
</evidence>
<name>A0A9J6RGT3_9GAMM</name>
<keyword evidence="9" id="KW-1185">Reference proteome</keyword>
<feature type="domain" description="SSD" evidence="7">
    <location>
        <begin position="718"/>
        <end position="845"/>
    </location>
</feature>
<dbReference type="InterPro" id="IPR000731">
    <property type="entry name" value="SSD"/>
</dbReference>
<dbReference type="GO" id="GO:0005886">
    <property type="term" value="C:plasma membrane"/>
    <property type="evidence" value="ECO:0007669"/>
    <property type="project" value="UniProtKB-SubCell"/>
</dbReference>
<evidence type="ECO:0000256" key="3">
    <source>
        <dbReference type="ARBA" id="ARBA00022692"/>
    </source>
</evidence>
<keyword evidence="2" id="KW-1003">Cell membrane</keyword>
<evidence type="ECO:0000313" key="8">
    <source>
        <dbReference type="EMBL" id="MCZ0863651.1"/>
    </source>
</evidence>
<keyword evidence="5 6" id="KW-0472">Membrane</keyword>
<gene>
    <name evidence="8" type="ORF">O0V09_00465</name>
</gene>
<keyword evidence="4 6" id="KW-1133">Transmembrane helix</keyword>
<feature type="transmembrane region" description="Helical" evidence="6">
    <location>
        <begin position="289"/>
        <end position="309"/>
    </location>
</feature>
<reference evidence="8 9" key="1">
    <citation type="submission" date="2022-12" db="EMBL/GenBank/DDBJ databases">
        <title>Dasania phycosphaerae sp. nov., isolated from particulate material of the south coast of Korea.</title>
        <authorList>
            <person name="Jiang Y."/>
        </authorList>
    </citation>
    <scope>NUCLEOTIDE SEQUENCE [LARGE SCALE GENOMIC DNA]</scope>
    <source>
        <strain evidence="8 9">GY-19</strain>
    </source>
</reference>
<sequence>MQQRLFSFYQRLILQRPLVTLLATLLILAGFASHIPNFKLDASADSLVLEGDKDLEFFREINKRYGADDYLVVTYTPEQDLLSDAVLAQLDALQSDLAQLPKITSVVSILDVPLLQSPPVTLEDVANDKGIMNLRMPELDRELARKELTTSPVYKSLLTSLDTKTTALQVNIQRDEQYFKLLNARDDLRALSHRPGFTQAQQLQLQQAEQAFRDYAVSFNKQQAEMVNSVRQVLDRYRGNAQLFLGGVPMIAVDMIDFVKSDLVVFGSGIMLFIIFVMAVIFKRPSWVIVPLATCLATVVFMMGLITWLDWRMTVISSNFVALLLIITLSITIHLIVRYREVLHAYPDDSQAQLVAKTTQFMAKPCLYTTLTTNVAFASLVVSGIRPVIDFGWMMTVGVSTALVLSFVLLPSIMLLMKKPALSAAKSDEDTHDAAMTLWFAKLTEHHKNKVLIAALLLAGLSAWGVSLLKVENRFIDYFKESTEIYQGMELIDEQLGGTIPLEIIIDAEASGPVFASTEQPASGADDAAAVDDFADDFEDDFFADDVSFADDDTANAGPSSIWFTRTGLARIEQVHDYIDSLPETGKVMSLATTGKMLEQLSPGYDNIQLALIQKKLPEDIHSLLLAPYLDEEIDQARISIRVKETSRSLQRDELMKQIKSHLVNELGFAEDNVRLSGMLVLYNNMLQSLFRSQILTLGAVFLGIMLMFVVLFRSFKMALLAITPNLLAATLVLGGMGLIGIPLDIMTVTIAAITIGIGVDDTIHYVHRFKDEFEKDRNYIATMYRCHASTGQAMYYTSVTIVLGFSILALSNFKPSIYFGLLTASAMFAALMGALLLLPQLIIAFKPLGKEGQ</sequence>
<dbReference type="PANTHER" id="PTHR33406:SF12">
    <property type="entry name" value="BLR2997 PROTEIN"/>
    <property type="match status" value="1"/>
</dbReference>
<organism evidence="8 9">
    <name type="scientific">Dasania phycosphaerae</name>
    <dbReference type="NCBI Taxonomy" id="2950436"/>
    <lineage>
        <taxon>Bacteria</taxon>
        <taxon>Pseudomonadati</taxon>
        <taxon>Pseudomonadota</taxon>
        <taxon>Gammaproteobacteria</taxon>
        <taxon>Cellvibrionales</taxon>
        <taxon>Spongiibacteraceae</taxon>
        <taxon>Dasania</taxon>
    </lineage>
</organism>
<feature type="transmembrane region" description="Helical" evidence="6">
    <location>
        <begin position="366"/>
        <end position="385"/>
    </location>
</feature>
<feature type="transmembrane region" description="Helical" evidence="6">
    <location>
        <begin position="818"/>
        <end position="839"/>
    </location>
</feature>
<feature type="transmembrane region" description="Helical" evidence="6">
    <location>
        <begin position="391"/>
        <end position="417"/>
    </location>
</feature>
<evidence type="ECO:0000256" key="2">
    <source>
        <dbReference type="ARBA" id="ARBA00022475"/>
    </source>
</evidence>
<dbReference type="Proteomes" id="UP001069090">
    <property type="component" value="Unassembled WGS sequence"/>
</dbReference>
<dbReference type="EMBL" id="JAPTGG010000001">
    <property type="protein sequence ID" value="MCZ0863651.1"/>
    <property type="molecule type" value="Genomic_DNA"/>
</dbReference>
<keyword evidence="3 6" id="KW-0812">Transmembrane</keyword>
<feature type="transmembrane region" description="Helical" evidence="6">
    <location>
        <begin position="794"/>
        <end position="812"/>
    </location>
</feature>
<evidence type="ECO:0000256" key="6">
    <source>
        <dbReference type="SAM" id="Phobius"/>
    </source>
</evidence>